<organism evidence="2">
    <name type="scientific">Cacopsylla melanoneura</name>
    <dbReference type="NCBI Taxonomy" id="428564"/>
    <lineage>
        <taxon>Eukaryota</taxon>
        <taxon>Metazoa</taxon>
        <taxon>Ecdysozoa</taxon>
        <taxon>Arthropoda</taxon>
        <taxon>Hexapoda</taxon>
        <taxon>Insecta</taxon>
        <taxon>Pterygota</taxon>
        <taxon>Neoptera</taxon>
        <taxon>Paraneoptera</taxon>
        <taxon>Hemiptera</taxon>
        <taxon>Sternorrhyncha</taxon>
        <taxon>Psylloidea</taxon>
        <taxon>Psyllidae</taxon>
        <taxon>Psyllinae</taxon>
        <taxon>Cacopsylla</taxon>
    </lineage>
</organism>
<keyword evidence="1" id="KW-0472">Membrane</keyword>
<reference evidence="2" key="1">
    <citation type="submission" date="2021-05" db="EMBL/GenBank/DDBJ databases">
        <authorList>
            <person name="Alioto T."/>
            <person name="Alioto T."/>
            <person name="Gomez Garrido J."/>
        </authorList>
    </citation>
    <scope>NUCLEOTIDE SEQUENCE</scope>
</reference>
<feature type="transmembrane region" description="Helical" evidence="1">
    <location>
        <begin position="47"/>
        <end position="63"/>
    </location>
</feature>
<sequence>MASIKILTSPSRPENFKIKFVDRFVYCLSFSFLFQILLKNFTYGPKMYFFSPFSFLITTWCSFSKRVLITLDRIFCVNIFYQLILSKVTSYRVFCFKVACWRY</sequence>
<keyword evidence="1" id="KW-1133">Transmembrane helix</keyword>
<proteinExistence type="predicted"/>
<evidence type="ECO:0000313" key="2">
    <source>
        <dbReference type="EMBL" id="CAG6663533.1"/>
    </source>
</evidence>
<name>A0A8D8S5B2_9HEMI</name>
<evidence type="ECO:0000256" key="1">
    <source>
        <dbReference type="SAM" id="Phobius"/>
    </source>
</evidence>
<accession>A0A8D8S5B2</accession>
<feature type="transmembrane region" description="Helical" evidence="1">
    <location>
        <begin position="20"/>
        <end position="41"/>
    </location>
</feature>
<dbReference type="AlphaFoldDB" id="A0A8D8S5B2"/>
<protein>
    <submittedName>
        <fullName evidence="2">Uncharacterized protein</fullName>
    </submittedName>
</protein>
<dbReference type="EMBL" id="HBUF01205514">
    <property type="protein sequence ID" value="CAG6663533.1"/>
    <property type="molecule type" value="Transcribed_RNA"/>
</dbReference>
<keyword evidence="1" id="KW-0812">Transmembrane</keyword>